<dbReference type="PANTHER" id="PTHR31806:SF1">
    <property type="entry name" value="PURINE-CYTOSINE PERMEASE FCY2-RELATED"/>
    <property type="match status" value="1"/>
</dbReference>
<feature type="transmembrane region" description="Helical" evidence="7">
    <location>
        <begin position="263"/>
        <end position="285"/>
    </location>
</feature>
<name>A0A815MW53_ADIRI</name>
<keyword evidence="6 7" id="KW-0472">Membrane</keyword>
<evidence type="ECO:0000313" key="10">
    <source>
        <dbReference type="Proteomes" id="UP000663828"/>
    </source>
</evidence>
<evidence type="ECO:0000256" key="5">
    <source>
        <dbReference type="ARBA" id="ARBA00022989"/>
    </source>
</evidence>
<dbReference type="InterPro" id="IPR026030">
    <property type="entry name" value="Pur-cyt_permease_Fcy2/21/22"/>
</dbReference>
<dbReference type="Pfam" id="PF02133">
    <property type="entry name" value="Transp_cyt_pur"/>
    <property type="match status" value="1"/>
</dbReference>
<evidence type="ECO:0000256" key="4">
    <source>
        <dbReference type="ARBA" id="ARBA00022692"/>
    </source>
</evidence>
<evidence type="ECO:0000256" key="6">
    <source>
        <dbReference type="ARBA" id="ARBA00023136"/>
    </source>
</evidence>
<dbReference type="EMBL" id="CAJNOJ010000388">
    <property type="protein sequence ID" value="CAF1428747.1"/>
    <property type="molecule type" value="Genomic_DNA"/>
</dbReference>
<dbReference type="OrthoDB" id="2116389at2759"/>
<evidence type="ECO:0000256" key="2">
    <source>
        <dbReference type="ARBA" id="ARBA00008974"/>
    </source>
</evidence>
<dbReference type="Gene3D" id="1.10.4160.10">
    <property type="entry name" value="Hydantoin permease"/>
    <property type="match status" value="1"/>
</dbReference>
<keyword evidence="10" id="KW-1185">Reference proteome</keyword>
<feature type="transmembrane region" description="Helical" evidence="7">
    <location>
        <begin position="506"/>
        <end position="525"/>
    </location>
</feature>
<feature type="transmembrane region" description="Helical" evidence="7">
    <location>
        <begin position="149"/>
        <end position="168"/>
    </location>
</feature>
<sequence length="678" mass="76316">MSLQNQSSSIPLISNDDEMHINPLGQNKDYQSIQNSSSSSLNSNSNRLNKFLNSLDYIHAEQRGIQRVLPSERTDSSVLNTSIIWIGMNIIIPCFAVGAIGPAVYKLDLYESFLTILIATSCSILPTAIISCFGPPSGLRTMVIIRYSWGYYGASVISILSVISALGWSTVNVITGAQVLRVVFDYEISLTVGILLIAIIVIIVSFAGYEWIHIYEKYAWIPVFIAYCFVAILSVNDIQHSQEVYLNATRTMYRRSTWNTNGMLSFSASCTAAATSWSVLAADYNTYLSEDANQMKIFLFTYFGNFFAIIPLELLGTAVYTGTYTNEQWAYAYQVDNAGGLLGASLASLGVFAKILLILFSFSAVACTIPNIYSFSLSAQAISSIFQRIPRMYYAIVGTLIYTILAIVAAKNFNQVLVSFMDVVSGFASIYIVVLLEEHFIFRRCSYKNYDFNSWNDRKALPISFAAIFAGAVGVIGFVLGMSQDWYQGPISKVFSNNGAAQSPNLGFLCALIFTAITFPLFRCIELHYTCRLWKYIKRVAPLDFTVNIEKMAKIHSSDNPFGSTKINTSVRYEFYCYLHQNMLVWVDTKQNLTTRTWFCSPNHYGERSQYQNERLNFTAQLQIFPGLLRVPVLFPFPPVQCISTLLYILRTHDNVDQCTDRHCRVWVKSISCNFHWV</sequence>
<keyword evidence="5 7" id="KW-1133">Transmembrane helix</keyword>
<evidence type="ECO:0000313" key="9">
    <source>
        <dbReference type="EMBL" id="CAF1428747.1"/>
    </source>
</evidence>
<keyword evidence="3" id="KW-0813">Transport</keyword>
<feature type="transmembrane region" description="Helical" evidence="7">
    <location>
        <begin position="188"/>
        <end position="209"/>
    </location>
</feature>
<reference evidence="9" key="1">
    <citation type="submission" date="2021-02" db="EMBL/GenBank/DDBJ databases">
        <authorList>
            <person name="Nowell W R."/>
        </authorList>
    </citation>
    <scope>NUCLEOTIDE SEQUENCE</scope>
</reference>
<keyword evidence="4 7" id="KW-0812">Transmembrane</keyword>
<comment type="similarity">
    <text evidence="2">Belongs to the purine-cytosine permease (2.A.39) family.</text>
</comment>
<evidence type="ECO:0000313" key="11">
    <source>
        <dbReference type="Proteomes" id="UP000663852"/>
    </source>
</evidence>
<gene>
    <name evidence="9" type="ORF">EDS130_LOCUS38053</name>
    <name evidence="8" type="ORF">XAT740_LOCUS28303</name>
</gene>
<dbReference type="GO" id="GO:0022857">
    <property type="term" value="F:transmembrane transporter activity"/>
    <property type="evidence" value="ECO:0007669"/>
    <property type="project" value="InterPro"/>
</dbReference>
<dbReference type="GO" id="GO:0005886">
    <property type="term" value="C:plasma membrane"/>
    <property type="evidence" value="ECO:0007669"/>
    <property type="project" value="TreeGrafter"/>
</dbReference>
<evidence type="ECO:0000256" key="1">
    <source>
        <dbReference type="ARBA" id="ARBA00004141"/>
    </source>
</evidence>
<accession>A0A815MW53</accession>
<dbReference type="PANTHER" id="PTHR31806">
    <property type="entry name" value="PURINE-CYTOSINE PERMEASE FCY2-RELATED"/>
    <property type="match status" value="1"/>
</dbReference>
<dbReference type="AlphaFoldDB" id="A0A815MW53"/>
<dbReference type="InterPro" id="IPR001248">
    <property type="entry name" value="Pur-cyt_permease"/>
</dbReference>
<protein>
    <submittedName>
        <fullName evidence="9">Uncharacterized protein</fullName>
    </submittedName>
</protein>
<feature type="transmembrane region" description="Helical" evidence="7">
    <location>
        <begin position="113"/>
        <end position="137"/>
    </location>
</feature>
<evidence type="ECO:0000313" key="8">
    <source>
        <dbReference type="EMBL" id="CAF1290327.1"/>
    </source>
</evidence>
<feature type="transmembrane region" description="Helical" evidence="7">
    <location>
        <begin position="340"/>
        <end position="373"/>
    </location>
</feature>
<feature type="transmembrane region" description="Helical" evidence="7">
    <location>
        <begin position="393"/>
        <end position="410"/>
    </location>
</feature>
<feature type="transmembrane region" description="Helical" evidence="7">
    <location>
        <begin position="218"/>
        <end position="235"/>
    </location>
</feature>
<comment type="subcellular location">
    <subcellularLocation>
        <location evidence="1">Membrane</location>
        <topology evidence="1">Multi-pass membrane protein</topology>
    </subcellularLocation>
</comment>
<evidence type="ECO:0000256" key="3">
    <source>
        <dbReference type="ARBA" id="ARBA00022448"/>
    </source>
</evidence>
<feature type="transmembrane region" description="Helical" evidence="7">
    <location>
        <begin position="460"/>
        <end position="480"/>
    </location>
</feature>
<evidence type="ECO:0000256" key="7">
    <source>
        <dbReference type="SAM" id="Phobius"/>
    </source>
</evidence>
<feature type="transmembrane region" description="Helical" evidence="7">
    <location>
        <begin position="297"/>
        <end position="320"/>
    </location>
</feature>
<feature type="transmembrane region" description="Helical" evidence="7">
    <location>
        <begin position="416"/>
        <end position="436"/>
    </location>
</feature>
<dbReference type="EMBL" id="CAJNOR010002410">
    <property type="protein sequence ID" value="CAF1290327.1"/>
    <property type="molecule type" value="Genomic_DNA"/>
</dbReference>
<dbReference type="Proteomes" id="UP000663828">
    <property type="component" value="Unassembled WGS sequence"/>
</dbReference>
<comment type="caution">
    <text evidence="9">The sequence shown here is derived from an EMBL/GenBank/DDBJ whole genome shotgun (WGS) entry which is preliminary data.</text>
</comment>
<organism evidence="9 11">
    <name type="scientific">Adineta ricciae</name>
    <name type="common">Rotifer</name>
    <dbReference type="NCBI Taxonomy" id="249248"/>
    <lineage>
        <taxon>Eukaryota</taxon>
        <taxon>Metazoa</taxon>
        <taxon>Spiralia</taxon>
        <taxon>Gnathifera</taxon>
        <taxon>Rotifera</taxon>
        <taxon>Eurotatoria</taxon>
        <taxon>Bdelloidea</taxon>
        <taxon>Adinetida</taxon>
        <taxon>Adinetidae</taxon>
        <taxon>Adineta</taxon>
    </lineage>
</organism>
<proteinExistence type="inferred from homology"/>
<dbReference type="Proteomes" id="UP000663852">
    <property type="component" value="Unassembled WGS sequence"/>
</dbReference>
<feature type="transmembrane region" description="Helical" evidence="7">
    <location>
        <begin position="83"/>
        <end position="101"/>
    </location>
</feature>